<evidence type="ECO:0000313" key="6">
    <source>
        <dbReference type="EMBL" id="GGX77380.1"/>
    </source>
</evidence>
<feature type="domain" description="Cyclic nucleotide-binding" evidence="4">
    <location>
        <begin position="28"/>
        <end position="148"/>
    </location>
</feature>
<dbReference type="InterPro" id="IPR036390">
    <property type="entry name" value="WH_DNA-bd_sf"/>
</dbReference>
<dbReference type="InterPro" id="IPR036388">
    <property type="entry name" value="WH-like_DNA-bd_sf"/>
</dbReference>
<dbReference type="SMART" id="SM00419">
    <property type="entry name" value="HTH_CRP"/>
    <property type="match status" value="1"/>
</dbReference>
<keyword evidence="1" id="KW-0805">Transcription regulation</keyword>
<feature type="domain" description="HTH crp-type" evidence="5">
    <location>
        <begin position="162"/>
        <end position="235"/>
    </location>
</feature>
<evidence type="ECO:0000313" key="7">
    <source>
        <dbReference type="Proteomes" id="UP000653056"/>
    </source>
</evidence>
<dbReference type="InterPro" id="IPR000595">
    <property type="entry name" value="cNMP-bd_dom"/>
</dbReference>
<protein>
    <submittedName>
        <fullName evidence="6">Transcriptional activator protein anr</fullName>
    </submittedName>
</protein>
<sequence>MTSPSNVLRFISQHDVDCRACHLSSLCLPQGLSMEDIAELNDIAQPLATLRKREALFLQGMPFTSLFVVRSGSLKQVTTTETDEYLVTSFFLPGELIGLDAIAERRYPGSVVALETATVCELPFDRLDELSSRVPELRERLYYSLSQEVHNERLLLRLLLRRTADVRLACFFVAMSERFRRRGYSPYRFRLAMARGEIGNYLGLTVETVSRTLARYQEQELLDIRGREFQILDLERLKRLAETSGRRGVSD</sequence>
<evidence type="ECO:0000256" key="1">
    <source>
        <dbReference type="ARBA" id="ARBA00023015"/>
    </source>
</evidence>
<dbReference type="InterPro" id="IPR012318">
    <property type="entry name" value="HTH_CRP"/>
</dbReference>
<organism evidence="6 7">
    <name type="scientific">Litchfieldella qijiaojingensis</name>
    <dbReference type="NCBI Taxonomy" id="980347"/>
    <lineage>
        <taxon>Bacteria</taxon>
        <taxon>Pseudomonadati</taxon>
        <taxon>Pseudomonadota</taxon>
        <taxon>Gammaproteobacteria</taxon>
        <taxon>Oceanospirillales</taxon>
        <taxon>Halomonadaceae</taxon>
        <taxon>Litchfieldella</taxon>
    </lineage>
</organism>
<accession>A0ABQ2YB74</accession>
<gene>
    <name evidence="6" type="primary">anr</name>
    <name evidence="6" type="ORF">GCM10007160_00720</name>
</gene>
<keyword evidence="3" id="KW-0804">Transcription</keyword>
<dbReference type="PANTHER" id="PTHR24567:SF75">
    <property type="entry name" value="FUMARATE AND NITRATE REDUCTION REGULATORY PROTEIN"/>
    <property type="match status" value="1"/>
</dbReference>
<dbReference type="SUPFAM" id="SSF46785">
    <property type="entry name" value="Winged helix' DNA-binding domain"/>
    <property type="match status" value="1"/>
</dbReference>
<dbReference type="InterPro" id="IPR014710">
    <property type="entry name" value="RmlC-like_jellyroll"/>
</dbReference>
<dbReference type="RefSeq" id="WP_189464768.1">
    <property type="nucleotide sequence ID" value="NZ_BMXS01000001.1"/>
</dbReference>
<dbReference type="NCBIfam" id="NF008365">
    <property type="entry name" value="PRK11161.1"/>
    <property type="match status" value="1"/>
</dbReference>
<reference evidence="7" key="1">
    <citation type="journal article" date="2019" name="Int. J. Syst. Evol. Microbiol.">
        <title>The Global Catalogue of Microorganisms (GCM) 10K type strain sequencing project: providing services to taxonomists for standard genome sequencing and annotation.</title>
        <authorList>
            <consortium name="The Broad Institute Genomics Platform"/>
            <consortium name="The Broad Institute Genome Sequencing Center for Infectious Disease"/>
            <person name="Wu L."/>
            <person name="Ma J."/>
        </authorList>
    </citation>
    <scope>NUCLEOTIDE SEQUENCE [LARGE SCALE GENOMIC DNA]</scope>
    <source>
        <strain evidence="7">KCTC 22228</strain>
    </source>
</reference>
<dbReference type="InterPro" id="IPR018490">
    <property type="entry name" value="cNMP-bd_dom_sf"/>
</dbReference>
<dbReference type="InterPro" id="IPR050397">
    <property type="entry name" value="Env_Response_Regulators"/>
</dbReference>
<dbReference type="PANTHER" id="PTHR24567">
    <property type="entry name" value="CRP FAMILY TRANSCRIPTIONAL REGULATORY PROTEIN"/>
    <property type="match status" value="1"/>
</dbReference>
<proteinExistence type="predicted"/>
<dbReference type="SUPFAM" id="SSF51206">
    <property type="entry name" value="cAMP-binding domain-like"/>
    <property type="match status" value="1"/>
</dbReference>
<evidence type="ECO:0000259" key="4">
    <source>
        <dbReference type="PROSITE" id="PS50042"/>
    </source>
</evidence>
<evidence type="ECO:0000256" key="2">
    <source>
        <dbReference type="ARBA" id="ARBA00023125"/>
    </source>
</evidence>
<dbReference type="CDD" id="cd00038">
    <property type="entry name" value="CAP_ED"/>
    <property type="match status" value="1"/>
</dbReference>
<dbReference type="PROSITE" id="PS51063">
    <property type="entry name" value="HTH_CRP_2"/>
    <property type="match status" value="1"/>
</dbReference>
<dbReference type="PRINTS" id="PR00034">
    <property type="entry name" value="HTHCRP"/>
</dbReference>
<dbReference type="CDD" id="cd00092">
    <property type="entry name" value="HTH_CRP"/>
    <property type="match status" value="1"/>
</dbReference>
<dbReference type="PROSITE" id="PS50042">
    <property type="entry name" value="CNMP_BINDING_3"/>
    <property type="match status" value="1"/>
</dbReference>
<evidence type="ECO:0000256" key="3">
    <source>
        <dbReference type="ARBA" id="ARBA00023163"/>
    </source>
</evidence>
<dbReference type="EMBL" id="BMXS01000001">
    <property type="protein sequence ID" value="GGX77380.1"/>
    <property type="molecule type" value="Genomic_DNA"/>
</dbReference>
<keyword evidence="2" id="KW-0238">DNA-binding</keyword>
<comment type="caution">
    <text evidence="6">The sequence shown here is derived from an EMBL/GenBank/DDBJ whole genome shotgun (WGS) entry which is preliminary data.</text>
</comment>
<evidence type="ECO:0000259" key="5">
    <source>
        <dbReference type="PROSITE" id="PS51063"/>
    </source>
</evidence>
<name>A0ABQ2YB74_9GAMM</name>
<dbReference type="Gene3D" id="2.60.120.10">
    <property type="entry name" value="Jelly Rolls"/>
    <property type="match status" value="1"/>
</dbReference>
<dbReference type="Pfam" id="PF13545">
    <property type="entry name" value="HTH_Crp_2"/>
    <property type="match status" value="1"/>
</dbReference>
<dbReference type="Proteomes" id="UP000653056">
    <property type="component" value="Unassembled WGS sequence"/>
</dbReference>
<dbReference type="Pfam" id="PF00027">
    <property type="entry name" value="cNMP_binding"/>
    <property type="match status" value="1"/>
</dbReference>
<keyword evidence="7" id="KW-1185">Reference proteome</keyword>
<dbReference type="SMART" id="SM00100">
    <property type="entry name" value="cNMP"/>
    <property type="match status" value="1"/>
</dbReference>
<dbReference type="Gene3D" id="1.10.10.10">
    <property type="entry name" value="Winged helix-like DNA-binding domain superfamily/Winged helix DNA-binding domain"/>
    <property type="match status" value="1"/>
</dbReference>